<dbReference type="Gene3D" id="3.60.40.10">
    <property type="entry name" value="PPM-type phosphatase domain"/>
    <property type="match status" value="1"/>
</dbReference>
<comment type="caution">
    <text evidence="4">The sequence shown here is derived from an EMBL/GenBank/DDBJ whole genome shotgun (WGS) entry which is preliminary data.</text>
</comment>
<feature type="transmembrane region" description="Helical" evidence="2">
    <location>
        <begin position="138"/>
        <end position="159"/>
    </location>
</feature>
<keyword evidence="2" id="KW-1133">Transmembrane helix</keyword>
<feature type="domain" description="PPM-type phosphatase" evidence="3">
    <location>
        <begin position="497"/>
        <end position="704"/>
    </location>
</feature>
<dbReference type="RefSeq" id="WP_186847472.1">
    <property type="nucleotide sequence ID" value="NZ_JACOOX010000002.1"/>
</dbReference>
<keyword evidence="2" id="KW-0812">Transmembrane</keyword>
<feature type="transmembrane region" description="Helical" evidence="2">
    <location>
        <begin position="269"/>
        <end position="287"/>
    </location>
</feature>
<reference evidence="4 5" key="1">
    <citation type="submission" date="2020-08" db="EMBL/GenBank/DDBJ databases">
        <title>Genome public.</title>
        <authorList>
            <person name="Liu C."/>
            <person name="Sun Q."/>
        </authorList>
    </citation>
    <scope>NUCLEOTIDE SEQUENCE [LARGE SCALE GENOMIC DNA]</scope>
    <source>
        <strain evidence="4 5">NSJ-10</strain>
    </source>
</reference>
<dbReference type="SMART" id="SM00331">
    <property type="entry name" value="PP2C_SIG"/>
    <property type="match status" value="1"/>
</dbReference>
<evidence type="ECO:0000256" key="1">
    <source>
        <dbReference type="ARBA" id="ARBA00022801"/>
    </source>
</evidence>
<feature type="transmembrane region" description="Helical" evidence="2">
    <location>
        <begin position="12"/>
        <end position="38"/>
    </location>
</feature>
<feature type="transmembrane region" description="Helical" evidence="2">
    <location>
        <begin position="204"/>
        <end position="231"/>
    </location>
</feature>
<feature type="transmembrane region" description="Helical" evidence="2">
    <location>
        <begin position="45"/>
        <end position="64"/>
    </location>
</feature>
<dbReference type="Pfam" id="PF19732">
    <property type="entry name" value="SpoIIE_N"/>
    <property type="match status" value="1"/>
</dbReference>
<accession>A0A8I0AHP7</accession>
<dbReference type="InterPro" id="IPR052016">
    <property type="entry name" value="Bact_Sigma-Reg"/>
</dbReference>
<dbReference type="PANTHER" id="PTHR43156:SF2">
    <property type="entry name" value="STAGE II SPORULATION PROTEIN E"/>
    <property type="match status" value="1"/>
</dbReference>
<keyword evidence="1" id="KW-0378">Hydrolase</keyword>
<feature type="transmembrane region" description="Helical" evidence="2">
    <location>
        <begin position="293"/>
        <end position="314"/>
    </location>
</feature>
<keyword evidence="2" id="KW-0472">Membrane</keyword>
<dbReference type="PANTHER" id="PTHR43156">
    <property type="entry name" value="STAGE II SPORULATION PROTEIN E-RELATED"/>
    <property type="match status" value="1"/>
</dbReference>
<feature type="transmembrane region" description="Helical" evidence="2">
    <location>
        <begin position="84"/>
        <end position="104"/>
    </location>
</feature>
<dbReference type="SUPFAM" id="SSF81606">
    <property type="entry name" value="PP2C-like"/>
    <property type="match status" value="1"/>
</dbReference>
<name>A0A8I0AHP7_9FIRM</name>
<sequence>MKEKKVNRVLLYLLGFLCGHSAVVGMHPFMVPMLAAVYSIRQSTFGLFAAMLFGGTVMYGIGGWNAGSFFQMGPYVMGEQQLPVTYFLLKYSLILIGVLVGLNLTEGVRRNLSEHTDRSGKKTKRKGVKQSYGTNIRWILAGICAILVFGISTVCGLMVEPVQNALPAAGCEAVISTGLIPAFRKGLEVILLHKRERDHYNEELLGILIVVTVCIWGMPYKIGGVVTWLLMTGLYLSWYTLHRFGAGYGMAVTGVCGLIIAIKSGQAEFVGSFFICAILVLAGRALSDKKKTGTIVSVLLACILIGLTYDPYFLTPEGIKSAGSAVLLFAATPKWMLTVRDGWIQSQYNFQTATEINRITAEKIRELSGAFKRIEYTLAGCGPAAAKVDLGEIGDMIGRFSDNLETAEPVPFNREEQLRTRFLEQGVIMTHLSSMKNEMDHVQYYITARTKNQKIMLSKDAADILSEVFDKPIRASEDTSAIISENDRVITFEECARYRCSYYVRRIKKYGSNVSGDNFSVKEHEDGRLVMMISDGMGSGSLASCESTLMIDTMEELLDAGFDPSYGIAFSNNCISEKNSGRCFTTFDMGIVDLYNGELTQYKQGAAPTYIIHSEGIEVLCGASLPIGVLPEAECDVIHQELEPEDRLVMVSDGAFGDEEDMCEILEKLDTEDCKETLEYIISQVLLRCEGRLEDDVTVIVAKLEIA</sequence>
<evidence type="ECO:0000256" key="2">
    <source>
        <dbReference type="SAM" id="Phobius"/>
    </source>
</evidence>
<evidence type="ECO:0000313" key="4">
    <source>
        <dbReference type="EMBL" id="MBC5662250.1"/>
    </source>
</evidence>
<evidence type="ECO:0000313" key="5">
    <source>
        <dbReference type="Proteomes" id="UP000615234"/>
    </source>
</evidence>
<dbReference type="InterPro" id="IPR036457">
    <property type="entry name" value="PPM-type-like_dom_sf"/>
</dbReference>
<protein>
    <submittedName>
        <fullName evidence="4">SpoIIE family protein phosphatase</fullName>
    </submittedName>
</protein>
<dbReference type="Proteomes" id="UP000615234">
    <property type="component" value="Unassembled WGS sequence"/>
</dbReference>
<dbReference type="Pfam" id="PF07228">
    <property type="entry name" value="SpoIIE"/>
    <property type="match status" value="1"/>
</dbReference>
<dbReference type="GO" id="GO:0016791">
    <property type="term" value="F:phosphatase activity"/>
    <property type="evidence" value="ECO:0007669"/>
    <property type="project" value="TreeGrafter"/>
</dbReference>
<dbReference type="InterPro" id="IPR001932">
    <property type="entry name" value="PPM-type_phosphatase-like_dom"/>
</dbReference>
<dbReference type="AlphaFoldDB" id="A0A8I0AHP7"/>
<keyword evidence="5" id="KW-1185">Reference proteome</keyword>
<organism evidence="4 5">
    <name type="scientific">Coprococcus hominis</name>
    <name type="common">ex Liu et al. 2022</name>
    <dbReference type="NCBI Taxonomy" id="2763039"/>
    <lineage>
        <taxon>Bacteria</taxon>
        <taxon>Bacillati</taxon>
        <taxon>Bacillota</taxon>
        <taxon>Clostridia</taxon>
        <taxon>Lachnospirales</taxon>
        <taxon>Lachnospiraceae</taxon>
        <taxon>Coprococcus</taxon>
    </lineage>
</organism>
<evidence type="ECO:0000259" key="3">
    <source>
        <dbReference type="SMART" id="SM00331"/>
    </source>
</evidence>
<proteinExistence type="predicted"/>
<dbReference type="EMBL" id="JACOOX010000002">
    <property type="protein sequence ID" value="MBC5662250.1"/>
    <property type="molecule type" value="Genomic_DNA"/>
</dbReference>
<dbReference type="InterPro" id="IPR045768">
    <property type="entry name" value="SpoIIE_N"/>
</dbReference>
<feature type="transmembrane region" description="Helical" evidence="2">
    <location>
        <begin position="243"/>
        <end position="262"/>
    </location>
</feature>
<gene>
    <name evidence="4" type="ORF">H8S09_04970</name>
</gene>